<feature type="transmembrane region" description="Helical" evidence="1">
    <location>
        <begin position="21"/>
        <end position="42"/>
    </location>
</feature>
<evidence type="ECO:0000313" key="3">
    <source>
        <dbReference type="EMBL" id="GME73477.1"/>
    </source>
</evidence>
<accession>A0A9W6T2N6</accession>
<dbReference type="EMBL" id="BSXN01001536">
    <property type="protein sequence ID" value="GME73477.1"/>
    <property type="molecule type" value="Genomic_DNA"/>
</dbReference>
<dbReference type="Pfam" id="PF13323">
    <property type="entry name" value="HPIH"/>
    <property type="match status" value="1"/>
</dbReference>
<dbReference type="AlphaFoldDB" id="A0A9W6T2N6"/>
<keyword evidence="1" id="KW-0812">Transmembrane</keyword>
<evidence type="ECO:0000259" key="2">
    <source>
        <dbReference type="Pfam" id="PF13323"/>
    </source>
</evidence>
<gene>
    <name evidence="3" type="ORF">Cboi02_000405700</name>
</gene>
<keyword evidence="1" id="KW-0472">Membrane</keyword>
<keyword evidence="4" id="KW-1185">Reference proteome</keyword>
<dbReference type="Proteomes" id="UP001165120">
    <property type="component" value="Unassembled WGS sequence"/>
</dbReference>
<organism evidence="3 4">
    <name type="scientific">Candida boidinii</name>
    <name type="common">Yeast</name>
    <dbReference type="NCBI Taxonomy" id="5477"/>
    <lineage>
        <taxon>Eukaryota</taxon>
        <taxon>Fungi</taxon>
        <taxon>Dikarya</taxon>
        <taxon>Ascomycota</taxon>
        <taxon>Saccharomycotina</taxon>
        <taxon>Pichiomycetes</taxon>
        <taxon>Pichiales</taxon>
        <taxon>Pichiaceae</taxon>
        <taxon>Ogataea</taxon>
        <taxon>Ogataea/Candida clade</taxon>
    </lineage>
</organism>
<keyword evidence="1" id="KW-1133">Transmembrane helix</keyword>
<evidence type="ECO:0000256" key="1">
    <source>
        <dbReference type="SAM" id="Phobius"/>
    </source>
</evidence>
<evidence type="ECO:0000313" key="4">
    <source>
        <dbReference type="Proteomes" id="UP001165120"/>
    </source>
</evidence>
<comment type="caution">
    <text evidence="3">The sequence shown here is derived from an EMBL/GenBank/DDBJ whole genome shotgun (WGS) entry which is preliminary data.</text>
</comment>
<protein>
    <submittedName>
        <fullName evidence="3">Unnamed protein product</fullName>
    </submittedName>
</protein>
<feature type="domain" description="HMG-CoA reductase N-terminal" evidence="2">
    <location>
        <begin position="6"/>
        <end position="112"/>
    </location>
</feature>
<dbReference type="InterPro" id="IPR025583">
    <property type="entry name" value="HMG-CoA_N_dom"/>
</dbReference>
<reference evidence="3" key="1">
    <citation type="submission" date="2023-04" db="EMBL/GenBank/DDBJ databases">
        <title>Candida boidinii NBRC 10035.</title>
        <authorList>
            <person name="Ichikawa N."/>
            <person name="Sato H."/>
            <person name="Tonouchi N."/>
        </authorList>
    </citation>
    <scope>NUCLEOTIDE SEQUENCE</scope>
    <source>
        <strain evidence="3">NBRC 10035</strain>
    </source>
</reference>
<sequence length="141" mass="16023">MVTILSKSAALLSKFCAKWPIHIIIGTTLMASILYLSILDYYSSILSSDSSAITFYHPPGSSDYQDWVKVENLSNHKYESAQHLALIPVTFNTFDNQHELPLDSELFHKAYNENERVIITNFSDYQVALESVRTLLVVLNH</sequence>
<name>A0A9W6T2N6_CANBO</name>
<proteinExistence type="predicted"/>